<evidence type="ECO:0000313" key="9">
    <source>
        <dbReference type="EMBL" id="MQT15718.1"/>
    </source>
</evidence>
<dbReference type="PANTHER" id="PTHR33908:SF3">
    <property type="entry name" value="UNDECAPRENYL PHOSPHATE-ALPHA-4-AMINO-4-DEOXY-L-ARABINOSE ARABINOSYL TRANSFERASE"/>
    <property type="match status" value="1"/>
</dbReference>
<feature type="transmembrane region" description="Helical" evidence="8">
    <location>
        <begin position="12"/>
        <end position="33"/>
    </location>
</feature>
<dbReference type="GO" id="GO:0010041">
    <property type="term" value="P:response to iron(III) ion"/>
    <property type="evidence" value="ECO:0007669"/>
    <property type="project" value="TreeGrafter"/>
</dbReference>
<dbReference type="EMBL" id="WIOL01000001">
    <property type="protein sequence ID" value="MQT15718.1"/>
    <property type="molecule type" value="Genomic_DNA"/>
</dbReference>
<keyword evidence="7 8" id="KW-0472">Membrane</keyword>
<protein>
    <recommendedName>
        <fullName evidence="11">Glycosyltransferase RgtA/B/C/D-like domain-containing protein</fullName>
    </recommendedName>
</protein>
<feature type="transmembrane region" description="Helical" evidence="8">
    <location>
        <begin position="95"/>
        <end position="113"/>
    </location>
</feature>
<organism evidence="9 10">
    <name type="scientific">Sandarakinorhabdus fusca</name>
    <dbReference type="NCBI Taxonomy" id="1439888"/>
    <lineage>
        <taxon>Bacteria</taxon>
        <taxon>Pseudomonadati</taxon>
        <taxon>Pseudomonadota</taxon>
        <taxon>Alphaproteobacteria</taxon>
        <taxon>Sphingomonadales</taxon>
        <taxon>Sphingosinicellaceae</taxon>
        <taxon>Sandarakinorhabdus</taxon>
    </lineage>
</organism>
<gene>
    <name evidence="9" type="ORF">F3168_00365</name>
</gene>
<feature type="transmembrane region" description="Helical" evidence="8">
    <location>
        <begin position="279"/>
        <end position="296"/>
    </location>
</feature>
<keyword evidence="3" id="KW-0328">Glycosyltransferase</keyword>
<comment type="subcellular location">
    <subcellularLocation>
        <location evidence="1">Cell membrane</location>
        <topology evidence="1">Multi-pass membrane protein</topology>
    </subcellularLocation>
</comment>
<dbReference type="AlphaFoldDB" id="A0A7C9GSE9"/>
<keyword evidence="2" id="KW-1003">Cell membrane</keyword>
<dbReference type="GO" id="GO:0005886">
    <property type="term" value="C:plasma membrane"/>
    <property type="evidence" value="ECO:0007669"/>
    <property type="project" value="UniProtKB-SubCell"/>
</dbReference>
<proteinExistence type="predicted"/>
<keyword evidence="4" id="KW-0808">Transferase</keyword>
<feature type="transmembrane region" description="Helical" evidence="8">
    <location>
        <begin position="359"/>
        <end position="376"/>
    </location>
</feature>
<evidence type="ECO:0000256" key="8">
    <source>
        <dbReference type="SAM" id="Phobius"/>
    </source>
</evidence>
<evidence type="ECO:0000313" key="10">
    <source>
        <dbReference type="Proteomes" id="UP000481327"/>
    </source>
</evidence>
<dbReference type="OrthoDB" id="559425at2"/>
<evidence type="ECO:0000256" key="7">
    <source>
        <dbReference type="ARBA" id="ARBA00023136"/>
    </source>
</evidence>
<name>A0A7C9GSE9_9SPHN</name>
<evidence type="ECO:0000256" key="2">
    <source>
        <dbReference type="ARBA" id="ARBA00022475"/>
    </source>
</evidence>
<feature type="transmembrane region" description="Helical" evidence="8">
    <location>
        <begin position="149"/>
        <end position="166"/>
    </location>
</feature>
<dbReference type="GO" id="GO:0016763">
    <property type="term" value="F:pentosyltransferase activity"/>
    <property type="evidence" value="ECO:0007669"/>
    <property type="project" value="TreeGrafter"/>
</dbReference>
<dbReference type="RefSeq" id="WP_152576192.1">
    <property type="nucleotide sequence ID" value="NZ_JAATJI010000001.1"/>
</dbReference>
<evidence type="ECO:0000256" key="5">
    <source>
        <dbReference type="ARBA" id="ARBA00022692"/>
    </source>
</evidence>
<evidence type="ECO:0000256" key="4">
    <source>
        <dbReference type="ARBA" id="ARBA00022679"/>
    </source>
</evidence>
<reference evidence="9 10" key="1">
    <citation type="submission" date="2019-09" db="EMBL/GenBank/DDBJ databases">
        <title>Polymorphobacter sp. isolated from a lake in China.</title>
        <authorList>
            <person name="Liu Z."/>
        </authorList>
    </citation>
    <scope>NUCLEOTIDE SEQUENCE [LARGE SCALE GENOMIC DNA]</scope>
    <source>
        <strain evidence="9 10">D40P</strain>
    </source>
</reference>
<evidence type="ECO:0000256" key="6">
    <source>
        <dbReference type="ARBA" id="ARBA00022989"/>
    </source>
</evidence>
<comment type="caution">
    <text evidence="9">The sequence shown here is derived from an EMBL/GenBank/DDBJ whole genome shotgun (WGS) entry which is preliminary data.</text>
</comment>
<keyword evidence="5 8" id="KW-0812">Transmembrane</keyword>
<dbReference type="PANTHER" id="PTHR33908">
    <property type="entry name" value="MANNOSYLTRANSFERASE YKCB-RELATED"/>
    <property type="match status" value="1"/>
</dbReference>
<feature type="transmembrane region" description="Helical" evidence="8">
    <location>
        <begin position="302"/>
        <end position="329"/>
    </location>
</feature>
<dbReference type="Proteomes" id="UP000481327">
    <property type="component" value="Unassembled WGS sequence"/>
</dbReference>
<sequence>MSHPKQGAAPLAPGWLGAAILSAVVVAVILRLIRVNALPLWTDEAYSVWFASQSIPYLWTVLPTFEPHPPFYYTLLHYWIMAFGTGEAALRSLSLLAGLLAMPFVYLSTRSAIANLGAVYRPSPVIAACIFAVSALQIEFAVQARPYSLFYLAVAIALFGALETVRDARRMTGWVCLATGMVLTSWLHAVGTFYIFALALGLGIGWATGDRKPMALGRLIAVLAIVAILYAPIVLSLSQRAGDWSSSSWLTAPTAWTTRLAIVRLFGVEVAEYRHLGEFLTLAAIGVAGFGAVRLFRVDRGAAIVLVTLWVVPFVTSLVVSMTVAPVFLMRTMLPITLPFLVLLSIGLCAVAPRRPLVAGTAALAMFGLGTAAFFARPMLEDWRGAAHFLADNVGADDLIVAQPNEAALPLGYYLGQANPRLHIRPLPAPFPALALPNPYPSGGVGVPGLIESDVTALLREGRTRRAPVIWTVSRRADLFDPHDYLAAALGSDRPATRTTFGAISIDAYRSRPRAGAATGGLPPDRSHAG</sequence>
<feature type="transmembrane region" description="Helical" evidence="8">
    <location>
        <begin position="186"/>
        <end position="207"/>
    </location>
</feature>
<feature type="transmembrane region" description="Helical" evidence="8">
    <location>
        <begin position="336"/>
        <end position="353"/>
    </location>
</feature>
<dbReference type="GO" id="GO:0009103">
    <property type="term" value="P:lipopolysaccharide biosynthetic process"/>
    <property type="evidence" value="ECO:0007669"/>
    <property type="project" value="UniProtKB-ARBA"/>
</dbReference>
<evidence type="ECO:0008006" key="11">
    <source>
        <dbReference type="Google" id="ProtNLM"/>
    </source>
</evidence>
<dbReference type="InterPro" id="IPR050297">
    <property type="entry name" value="LipidA_mod_glycosyltrf_83"/>
</dbReference>
<evidence type="ECO:0000256" key="1">
    <source>
        <dbReference type="ARBA" id="ARBA00004651"/>
    </source>
</evidence>
<evidence type="ECO:0000256" key="3">
    <source>
        <dbReference type="ARBA" id="ARBA00022676"/>
    </source>
</evidence>
<keyword evidence="6 8" id="KW-1133">Transmembrane helix</keyword>
<feature type="transmembrane region" description="Helical" evidence="8">
    <location>
        <begin position="125"/>
        <end position="142"/>
    </location>
</feature>
<feature type="transmembrane region" description="Helical" evidence="8">
    <location>
        <begin position="219"/>
        <end position="237"/>
    </location>
</feature>
<accession>A0A7C9GSE9</accession>
<keyword evidence="10" id="KW-1185">Reference proteome</keyword>